<dbReference type="PANTHER" id="PTHR46033:SF8">
    <property type="entry name" value="PROTEIN MAINTENANCE OF MERISTEMS-LIKE"/>
    <property type="match status" value="1"/>
</dbReference>
<gene>
    <name evidence="2" type="ORF">L1049_008158</name>
</gene>
<dbReference type="InterPro" id="IPR019557">
    <property type="entry name" value="AminoTfrase-like_pln_mobile"/>
</dbReference>
<reference evidence="2 3" key="1">
    <citation type="journal article" date="2024" name="Plant J.">
        <title>Genome sequences and population genomics reveal climatic adaptation and genomic divergence between two closely related sweetgum species.</title>
        <authorList>
            <person name="Xu W.Q."/>
            <person name="Ren C.Q."/>
            <person name="Zhang X.Y."/>
            <person name="Comes H.P."/>
            <person name="Liu X.H."/>
            <person name="Li Y.G."/>
            <person name="Kettle C.J."/>
            <person name="Jalonen R."/>
            <person name="Gaisberger H."/>
            <person name="Ma Y.Z."/>
            <person name="Qiu Y.X."/>
        </authorList>
    </citation>
    <scope>NUCLEOTIDE SEQUENCE [LARGE SCALE GENOMIC DNA]</scope>
    <source>
        <strain evidence="2">Hangzhou</strain>
    </source>
</reference>
<name>A0AAP0S9E7_LIQFO</name>
<organism evidence="2 3">
    <name type="scientific">Liquidambar formosana</name>
    <name type="common">Formosan gum</name>
    <dbReference type="NCBI Taxonomy" id="63359"/>
    <lineage>
        <taxon>Eukaryota</taxon>
        <taxon>Viridiplantae</taxon>
        <taxon>Streptophyta</taxon>
        <taxon>Embryophyta</taxon>
        <taxon>Tracheophyta</taxon>
        <taxon>Spermatophyta</taxon>
        <taxon>Magnoliopsida</taxon>
        <taxon>eudicotyledons</taxon>
        <taxon>Gunneridae</taxon>
        <taxon>Pentapetalae</taxon>
        <taxon>Saxifragales</taxon>
        <taxon>Altingiaceae</taxon>
        <taxon>Liquidambar</taxon>
    </lineage>
</organism>
<dbReference type="GO" id="GO:0010073">
    <property type="term" value="P:meristem maintenance"/>
    <property type="evidence" value="ECO:0007669"/>
    <property type="project" value="InterPro"/>
</dbReference>
<feature type="domain" description="Aminotransferase-like plant mobile" evidence="1">
    <location>
        <begin position="85"/>
        <end position="186"/>
    </location>
</feature>
<dbReference type="PANTHER" id="PTHR46033">
    <property type="entry name" value="PROTEIN MAIN-LIKE 2"/>
    <property type="match status" value="1"/>
</dbReference>
<evidence type="ECO:0000313" key="2">
    <source>
        <dbReference type="EMBL" id="KAK9289996.1"/>
    </source>
</evidence>
<proteinExistence type="predicted"/>
<dbReference type="AlphaFoldDB" id="A0AAP0S9E7"/>
<dbReference type="EMBL" id="JBBPBK010000002">
    <property type="protein sequence ID" value="KAK9289996.1"/>
    <property type="molecule type" value="Genomic_DNA"/>
</dbReference>
<sequence length="199" mass="22227">MGFSTVESGDCTSSTAIGMMDMYAGLPGPIDGSVLYRQDKHRSDRIWSSQDQSILTYTLTTRRSDSGLWGRAVDPLVMRHLYAAGFYGLSRIGFIRLDPALITALVERWRQETHTFHLPIGEVTITLQDVAVLWGLPIDGLPVTSMDSYRTMPEWQELCQNLLGRTPLDTDISGGSLRIGWITEYFTELPDDLPADLVV</sequence>
<keyword evidence="3" id="KW-1185">Reference proteome</keyword>
<dbReference type="Proteomes" id="UP001415857">
    <property type="component" value="Unassembled WGS sequence"/>
</dbReference>
<evidence type="ECO:0000313" key="3">
    <source>
        <dbReference type="Proteomes" id="UP001415857"/>
    </source>
</evidence>
<dbReference type="Pfam" id="PF10536">
    <property type="entry name" value="PMD"/>
    <property type="match status" value="1"/>
</dbReference>
<dbReference type="InterPro" id="IPR044824">
    <property type="entry name" value="MAIN-like"/>
</dbReference>
<evidence type="ECO:0000259" key="1">
    <source>
        <dbReference type="Pfam" id="PF10536"/>
    </source>
</evidence>
<comment type="caution">
    <text evidence="2">The sequence shown here is derived from an EMBL/GenBank/DDBJ whole genome shotgun (WGS) entry which is preliminary data.</text>
</comment>
<protein>
    <recommendedName>
        <fullName evidence="1">Aminotransferase-like plant mobile domain-containing protein</fullName>
    </recommendedName>
</protein>
<accession>A0AAP0S9E7</accession>